<evidence type="ECO:0000256" key="6">
    <source>
        <dbReference type="SAM" id="Phobius"/>
    </source>
</evidence>
<evidence type="ECO:0000256" key="1">
    <source>
        <dbReference type="ARBA" id="ARBA00004141"/>
    </source>
</evidence>
<keyword evidence="9" id="KW-1185">Reference proteome</keyword>
<feature type="transmembrane region" description="Helical" evidence="6">
    <location>
        <begin position="84"/>
        <end position="105"/>
    </location>
</feature>
<reference evidence="8 9" key="1">
    <citation type="journal article" date="2021" name="bioRxiv">
        <title>Chromosome-scale and haplotype-resolved genome assembly of a tetraploid potato cultivar.</title>
        <authorList>
            <person name="Sun H."/>
            <person name="Jiao W.-B."/>
            <person name="Krause K."/>
            <person name="Campoy J.A."/>
            <person name="Goel M."/>
            <person name="Folz-Donahue K."/>
            <person name="Kukat C."/>
            <person name="Huettel B."/>
            <person name="Schneeberger K."/>
        </authorList>
    </citation>
    <scope>NUCLEOTIDE SEQUENCE [LARGE SCALE GENOMIC DNA]</scope>
    <source>
        <strain evidence="8">SolTubOtavaFocal</strain>
        <tissue evidence="8">Leaves</tissue>
    </source>
</reference>
<dbReference type="Proteomes" id="UP000826656">
    <property type="component" value="Unassembled WGS sequence"/>
</dbReference>
<keyword evidence="3" id="KW-0029">Amino-acid transport</keyword>
<feature type="transmembrane region" description="Helical" evidence="6">
    <location>
        <begin position="322"/>
        <end position="340"/>
    </location>
</feature>
<organism evidence="8 9">
    <name type="scientific">Solanum tuberosum</name>
    <name type="common">Potato</name>
    <dbReference type="NCBI Taxonomy" id="4113"/>
    <lineage>
        <taxon>Eukaryota</taxon>
        <taxon>Viridiplantae</taxon>
        <taxon>Streptophyta</taxon>
        <taxon>Embryophyta</taxon>
        <taxon>Tracheophyta</taxon>
        <taxon>Spermatophyta</taxon>
        <taxon>Magnoliopsida</taxon>
        <taxon>eudicotyledons</taxon>
        <taxon>Gunneridae</taxon>
        <taxon>Pentapetalae</taxon>
        <taxon>asterids</taxon>
        <taxon>lamiids</taxon>
        <taxon>Solanales</taxon>
        <taxon>Solanaceae</taxon>
        <taxon>Solanoideae</taxon>
        <taxon>Solaneae</taxon>
        <taxon>Solanum</taxon>
    </lineage>
</organism>
<dbReference type="SUPFAM" id="SSF54236">
    <property type="entry name" value="Ubiquitin-like"/>
    <property type="match status" value="1"/>
</dbReference>
<feature type="transmembrane region" description="Helical" evidence="6">
    <location>
        <begin position="56"/>
        <end position="78"/>
    </location>
</feature>
<evidence type="ECO:0000313" key="8">
    <source>
        <dbReference type="EMBL" id="KAH0739270.1"/>
    </source>
</evidence>
<evidence type="ECO:0000313" key="9">
    <source>
        <dbReference type="Proteomes" id="UP000826656"/>
    </source>
</evidence>
<keyword evidence="3" id="KW-0813">Transport</keyword>
<proteinExistence type="predicted"/>
<dbReference type="PANTHER" id="PTHR22950">
    <property type="entry name" value="AMINO ACID TRANSPORTER"/>
    <property type="match status" value="1"/>
</dbReference>
<gene>
    <name evidence="8" type="ORF">KY290_037975</name>
</gene>
<evidence type="ECO:0000259" key="7">
    <source>
        <dbReference type="PROSITE" id="PS50053"/>
    </source>
</evidence>
<dbReference type="InterPro" id="IPR019956">
    <property type="entry name" value="Ubiquitin_dom"/>
</dbReference>
<evidence type="ECO:0000256" key="4">
    <source>
        <dbReference type="ARBA" id="ARBA00022989"/>
    </source>
</evidence>
<evidence type="ECO:0000256" key="3">
    <source>
        <dbReference type="ARBA" id="ARBA00022970"/>
    </source>
</evidence>
<comment type="subcellular location">
    <subcellularLocation>
        <location evidence="1">Membrane</location>
        <topology evidence="1">Multi-pass membrane protein</topology>
    </subcellularLocation>
</comment>
<dbReference type="InterPro" id="IPR013057">
    <property type="entry name" value="AA_transpt_TM"/>
</dbReference>
<evidence type="ECO:0000256" key="2">
    <source>
        <dbReference type="ARBA" id="ARBA00022692"/>
    </source>
</evidence>
<name>A0ABQ7TXE3_SOLTU</name>
<feature type="transmembrane region" description="Helical" evidence="6">
    <location>
        <begin position="131"/>
        <end position="150"/>
    </location>
</feature>
<dbReference type="InterPro" id="IPR000626">
    <property type="entry name" value="Ubiquitin-like_dom"/>
</dbReference>
<dbReference type="Pfam" id="PF01490">
    <property type="entry name" value="Aa_trans"/>
    <property type="match status" value="1"/>
</dbReference>
<keyword evidence="5 6" id="KW-0472">Membrane</keyword>
<dbReference type="PRINTS" id="PR00348">
    <property type="entry name" value="UBIQUITIN"/>
</dbReference>
<protein>
    <recommendedName>
        <fullName evidence="7">Ubiquitin-like domain-containing protein</fullName>
    </recommendedName>
</protein>
<feature type="transmembrane region" description="Helical" evidence="6">
    <location>
        <begin position="170"/>
        <end position="193"/>
    </location>
</feature>
<feature type="domain" description="Ubiquitin-like" evidence="7">
    <location>
        <begin position="342"/>
        <end position="416"/>
    </location>
</feature>
<keyword evidence="4 6" id="KW-1133">Transmembrane helix</keyword>
<dbReference type="InterPro" id="IPR029071">
    <property type="entry name" value="Ubiquitin-like_domsf"/>
</dbReference>
<comment type="caution">
    <text evidence="8">The sequence shown here is derived from an EMBL/GenBank/DDBJ whole genome shotgun (WGS) entry which is preliminary data.</text>
</comment>
<feature type="transmembrane region" description="Helical" evidence="6">
    <location>
        <begin position="200"/>
        <end position="224"/>
    </location>
</feature>
<dbReference type="EMBL" id="JAIVGD010000028">
    <property type="protein sequence ID" value="KAH0739270.1"/>
    <property type="molecule type" value="Genomic_DNA"/>
</dbReference>
<dbReference type="Gene3D" id="3.10.20.90">
    <property type="entry name" value="Phosphatidylinositol 3-kinase Catalytic Subunit, Chain A, domain 1"/>
    <property type="match status" value="1"/>
</dbReference>
<dbReference type="SMART" id="SM00213">
    <property type="entry name" value="UBQ"/>
    <property type="match status" value="1"/>
</dbReference>
<feature type="transmembrane region" description="Helical" evidence="6">
    <location>
        <begin position="274"/>
        <end position="294"/>
    </location>
</feature>
<feature type="transmembrane region" description="Helical" evidence="6">
    <location>
        <begin position="244"/>
        <end position="262"/>
    </location>
</feature>
<dbReference type="PANTHER" id="PTHR22950:SF696">
    <property type="entry name" value="AMINO ACID TRANSPORTER TRANSMEMBRANE DOMAIN-CONTAINING PROTEIN"/>
    <property type="match status" value="1"/>
</dbReference>
<keyword evidence="2 6" id="KW-0812">Transmembrane</keyword>
<accession>A0ABQ7TXE3</accession>
<dbReference type="PROSITE" id="PS50053">
    <property type="entry name" value="UBIQUITIN_2"/>
    <property type="match status" value="1"/>
</dbReference>
<evidence type="ECO:0000256" key="5">
    <source>
        <dbReference type="ARBA" id="ARBA00023136"/>
    </source>
</evidence>
<sequence>MCNKSCKSNGKQLCLDSTCCLPHQVTSENSSNNIGENSKDLESLAYHQHVKSNTTFLHAVINMIGMLIGLGQLSTPYALENGGWMSSIILIGLGIICAYTSHLLGKCLQKNPKSKDYKDIGHQAFGTKGRIIVTSFIYLEIFMALISYTISLHDNLSIVFINTNFKLKGILFHLSTSQILTTIAILIAIPSLWLRNFSSISFLSSGGIFMSLLIFVTVACTAIFGGIKANHQIPFLHLQNIPSISGLYIFSYAGHIVFPNIYTAMKDPSKFTKVSIVSFSLVTTLYISLGFMGAKLFGPQTTTKCVTCHYKKPSCLYTNLNIIFWFFGLNLASAPLWIYLRMQIFVKSLTGQTMTLDVETFDTIDSVKDKIYEKTGIKAEHQRLIFGGKQLENGTVKDYDIKKESTLHLVLRLLGAATS</sequence>